<keyword evidence="3" id="KW-0862">Zinc</keyword>
<dbReference type="EMBL" id="JAHIBW010000006">
    <property type="protein sequence ID" value="KAG7309938.1"/>
    <property type="molecule type" value="Genomic_DNA"/>
</dbReference>
<dbReference type="Proteomes" id="UP000823941">
    <property type="component" value="Chromosome 6"/>
</dbReference>
<keyword evidence="2" id="KW-0863">Zinc-finger</keyword>
<evidence type="ECO:0000313" key="5">
    <source>
        <dbReference type="EMBL" id="KAG7309938.1"/>
    </source>
</evidence>
<accession>A0ABQ7QY15</accession>
<dbReference type="Gene3D" id="2.20.25.240">
    <property type="match status" value="1"/>
</dbReference>
<dbReference type="Pfam" id="PF04500">
    <property type="entry name" value="FLYWCH"/>
    <property type="match status" value="1"/>
</dbReference>
<reference evidence="5 6" key="1">
    <citation type="submission" date="2021-06" db="EMBL/GenBank/DDBJ databases">
        <title>A haploid diamondback moth (Plutella xylostella L.) genome assembly resolves 31 chromosomes and identifies a diamide resistance mutation.</title>
        <authorList>
            <person name="Ward C.M."/>
            <person name="Perry K.D."/>
            <person name="Baker G."/>
            <person name="Powis K."/>
            <person name="Heckel D.G."/>
            <person name="Baxter S.W."/>
        </authorList>
    </citation>
    <scope>NUCLEOTIDE SEQUENCE [LARGE SCALE GENOMIC DNA]</scope>
    <source>
        <strain evidence="5 6">LV</strain>
        <tissue evidence="5">Single pupa</tissue>
    </source>
</reference>
<evidence type="ECO:0000256" key="1">
    <source>
        <dbReference type="ARBA" id="ARBA00022723"/>
    </source>
</evidence>
<sequence>MGLQPTEVASYGVSRHGKPVLQLGGHRFNHKYETAGRRAYWICVKARLHGCKSTIITIGDEIVSYNDQHKHYH</sequence>
<evidence type="ECO:0000256" key="3">
    <source>
        <dbReference type="ARBA" id="ARBA00022833"/>
    </source>
</evidence>
<evidence type="ECO:0000259" key="4">
    <source>
        <dbReference type="Pfam" id="PF04500"/>
    </source>
</evidence>
<gene>
    <name evidence="5" type="ORF">JYU34_004453</name>
</gene>
<evidence type="ECO:0000256" key="2">
    <source>
        <dbReference type="ARBA" id="ARBA00022771"/>
    </source>
</evidence>
<proteinExistence type="predicted"/>
<keyword evidence="1" id="KW-0479">Metal-binding</keyword>
<evidence type="ECO:0000313" key="6">
    <source>
        <dbReference type="Proteomes" id="UP000823941"/>
    </source>
</evidence>
<dbReference type="InterPro" id="IPR007588">
    <property type="entry name" value="Znf_FLYWCH"/>
</dbReference>
<comment type="caution">
    <text evidence="5">The sequence shown here is derived from an EMBL/GenBank/DDBJ whole genome shotgun (WGS) entry which is preliminary data.</text>
</comment>
<feature type="domain" description="FLYWCH-type" evidence="4">
    <location>
        <begin position="14"/>
        <end position="71"/>
    </location>
</feature>
<name>A0ABQ7QY15_PLUXY</name>
<organism evidence="5 6">
    <name type="scientific">Plutella xylostella</name>
    <name type="common">Diamondback moth</name>
    <name type="synonym">Plutella maculipennis</name>
    <dbReference type="NCBI Taxonomy" id="51655"/>
    <lineage>
        <taxon>Eukaryota</taxon>
        <taxon>Metazoa</taxon>
        <taxon>Ecdysozoa</taxon>
        <taxon>Arthropoda</taxon>
        <taxon>Hexapoda</taxon>
        <taxon>Insecta</taxon>
        <taxon>Pterygota</taxon>
        <taxon>Neoptera</taxon>
        <taxon>Endopterygota</taxon>
        <taxon>Lepidoptera</taxon>
        <taxon>Glossata</taxon>
        <taxon>Ditrysia</taxon>
        <taxon>Yponomeutoidea</taxon>
        <taxon>Plutellidae</taxon>
        <taxon>Plutella</taxon>
    </lineage>
</organism>
<protein>
    <recommendedName>
        <fullName evidence="4">FLYWCH-type domain-containing protein</fullName>
    </recommendedName>
</protein>
<keyword evidence="6" id="KW-1185">Reference proteome</keyword>